<dbReference type="Proteomes" id="UP001324115">
    <property type="component" value="Unassembled WGS sequence"/>
</dbReference>
<keyword evidence="5" id="KW-0134">Cell wall</keyword>
<evidence type="ECO:0000256" key="12">
    <source>
        <dbReference type="ARBA" id="ARBA00022737"/>
    </source>
</evidence>
<dbReference type="PROSITE" id="PS50011">
    <property type="entry name" value="PROTEIN_KINASE_DOM"/>
    <property type="match status" value="1"/>
</dbReference>
<dbReference type="EC" id="2.7.11.1" evidence="4"/>
<reference evidence="25 26" key="1">
    <citation type="journal article" date="2023" name="G3 (Bethesda)">
        <title>A haplotype-resolved chromosome-scale genome for Quercus rubra L. provides insights into the genetics of adaptive traits for red oak species.</title>
        <authorList>
            <person name="Kapoor B."/>
            <person name="Jenkins J."/>
            <person name="Schmutz J."/>
            <person name="Zhebentyayeva T."/>
            <person name="Kuelheim C."/>
            <person name="Coggeshall M."/>
            <person name="Heim C."/>
            <person name="Lasky J.R."/>
            <person name="Leites L."/>
            <person name="Islam-Faridi N."/>
            <person name="Romero-Severson J."/>
            <person name="DeLeo V.L."/>
            <person name="Lucas S.M."/>
            <person name="Lazic D."/>
            <person name="Gailing O."/>
            <person name="Carlson J."/>
            <person name="Staton M."/>
        </authorList>
    </citation>
    <scope>NUCLEOTIDE SEQUENCE [LARGE SCALE GENOMIC DNA]</scope>
    <source>
        <strain evidence="25">Pseudo-F2</strain>
    </source>
</reference>
<dbReference type="PROSITE" id="PS00109">
    <property type="entry name" value="PROTEIN_KINASE_TYR"/>
    <property type="match status" value="1"/>
</dbReference>
<dbReference type="Pfam" id="PF00560">
    <property type="entry name" value="LRR_1"/>
    <property type="match status" value="4"/>
</dbReference>
<dbReference type="AlphaFoldDB" id="A0AAN7JAB0"/>
<evidence type="ECO:0000259" key="24">
    <source>
        <dbReference type="PROSITE" id="PS50011"/>
    </source>
</evidence>
<evidence type="ECO:0000256" key="1">
    <source>
        <dbReference type="ARBA" id="ARBA00004191"/>
    </source>
</evidence>
<keyword evidence="12" id="KW-0677">Repeat</keyword>
<dbReference type="FunFam" id="1.10.510.10:FF:000445">
    <property type="entry name" value="MDIS1-interacting receptor like kinase 2"/>
    <property type="match status" value="1"/>
</dbReference>
<evidence type="ECO:0000256" key="15">
    <source>
        <dbReference type="ARBA" id="ARBA00022840"/>
    </source>
</evidence>
<evidence type="ECO:0000256" key="16">
    <source>
        <dbReference type="ARBA" id="ARBA00022989"/>
    </source>
</evidence>
<keyword evidence="9" id="KW-0808">Transferase</keyword>
<evidence type="ECO:0000256" key="10">
    <source>
        <dbReference type="ARBA" id="ARBA00022692"/>
    </source>
</evidence>
<dbReference type="Gene3D" id="1.10.510.10">
    <property type="entry name" value="Transferase(Phosphotransferase) domain 1"/>
    <property type="match status" value="1"/>
</dbReference>
<comment type="similarity">
    <text evidence="20">Belongs to the polygalacturonase-inhibiting protein family.</text>
</comment>
<dbReference type="InterPro" id="IPR011009">
    <property type="entry name" value="Kinase-like_dom_sf"/>
</dbReference>
<evidence type="ECO:0000256" key="23">
    <source>
        <dbReference type="PROSITE-ProRule" id="PRU10141"/>
    </source>
</evidence>
<feature type="binding site" evidence="23">
    <location>
        <position position="551"/>
    </location>
    <ligand>
        <name>ATP</name>
        <dbReference type="ChEBI" id="CHEBI:30616"/>
    </ligand>
</feature>
<dbReference type="InterPro" id="IPR000719">
    <property type="entry name" value="Prot_kinase_dom"/>
</dbReference>
<name>A0AAN7JAB0_QUERU</name>
<evidence type="ECO:0000256" key="13">
    <source>
        <dbReference type="ARBA" id="ARBA00022741"/>
    </source>
</evidence>
<organism evidence="25 26">
    <name type="scientific">Quercus rubra</name>
    <name type="common">Northern red oak</name>
    <name type="synonym">Quercus borealis</name>
    <dbReference type="NCBI Taxonomy" id="3512"/>
    <lineage>
        <taxon>Eukaryota</taxon>
        <taxon>Viridiplantae</taxon>
        <taxon>Streptophyta</taxon>
        <taxon>Embryophyta</taxon>
        <taxon>Tracheophyta</taxon>
        <taxon>Spermatophyta</taxon>
        <taxon>Magnoliopsida</taxon>
        <taxon>eudicotyledons</taxon>
        <taxon>Gunneridae</taxon>
        <taxon>Pentapetalae</taxon>
        <taxon>rosids</taxon>
        <taxon>fabids</taxon>
        <taxon>Fagales</taxon>
        <taxon>Fagaceae</taxon>
        <taxon>Quercus</taxon>
    </lineage>
</organism>
<dbReference type="Pfam" id="PF23598">
    <property type="entry name" value="LRR_14"/>
    <property type="match status" value="1"/>
</dbReference>
<dbReference type="Pfam" id="PF13855">
    <property type="entry name" value="LRR_8"/>
    <property type="match status" value="1"/>
</dbReference>
<evidence type="ECO:0000256" key="21">
    <source>
        <dbReference type="ARBA" id="ARBA00047899"/>
    </source>
</evidence>
<proteinExistence type="inferred from homology"/>
<keyword evidence="6" id="KW-0723">Serine/threonine-protein kinase</keyword>
<dbReference type="SMART" id="SM00369">
    <property type="entry name" value="LRR_TYP"/>
    <property type="match status" value="8"/>
</dbReference>
<comment type="caution">
    <text evidence="25">The sequence shown here is derived from an EMBL/GenBank/DDBJ whole genome shotgun (WGS) entry which is preliminary data.</text>
</comment>
<dbReference type="EMBL" id="JAXUIC010000002">
    <property type="protein sequence ID" value="KAK4604046.1"/>
    <property type="molecule type" value="Genomic_DNA"/>
</dbReference>
<evidence type="ECO:0000256" key="14">
    <source>
        <dbReference type="ARBA" id="ARBA00022777"/>
    </source>
</evidence>
<dbReference type="FunFam" id="3.30.200.20:FF:000309">
    <property type="entry name" value="Leucine-rich repeat receptor protein kinase MSP1"/>
    <property type="match status" value="1"/>
</dbReference>
<dbReference type="PRINTS" id="PR00019">
    <property type="entry name" value="LEURICHRPT"/>
</dbReference>
<dbReference type="SUPFAM" id="SSF52047">
    <property type="entry name" value="RNI-like"/>
    <property type="match status" value="1"/>
</dbReference>
<evidence type="ECO:0000256" key="8">
    <source>
        <dbReference type="ARBA" id="ARBA00022614"/>
    </source>
</evidence>
<evidence type="ECO:0000256" key="17">
    <source>
        <dbReference type="ARBA" id="ARBA00023136"/>
    </source>
</evidence>
<evidence type="ECO:0000256" key="19">
    <source>
        <dbReference type="ARBA" id="ARBA00023180"/>
    </source>
</evidence>
<dbReference type="InterPro" id="IPR001611">
    <property type="entry name" value="Leu-rich_rpt"/>
</dbReference>
<dbReference type="SUPFAM" id="SSF56112">
    <property type="entry name" value="Protein kinase-like (PK-like)"/>
    <property type="match status" value="1"/>
</dbReference>
<keyword evidence="11" id="KW-0732">Signal</keyword>
<keyword evidence="19" id="KW-0325">Glycoprotein</keyword>
<keyword evidence="10" id="KW-0812">Transmembrane</keyword>
<dbReference type="SMART" id="SM00365">
    <property type="entry name" value="LRR_SD22"/>
    <property type="match status" value="5"/>
</dbReference>
<evidence type="ECO:0000256" key="20">
    <source>
        <dbReference type="ARBA" id="ARBA00038043"/>
    </source>
</evidence>
<evidence type="ECO:0000256" key="11">
    <source>
        <dbReference type="ARBA" id="ARBA00022729"/>
    </source>
</evidence>
<evidence type="ECO:0000313" key="26">
    <source>
        <dbReference type="Proteomes" id="UP001324115"/>
    </source>
</evidence>
<dbReference type="GO" id="GO:0005524">
    <property type="term" value="F:ATP binding"/>
    <property type="evidence" value="ECO:0007669"/>
    <property type="project" value="UniProtKB-UniRule"/>
</dbReference>
<sequence>MVVAAKSSALELEAKALLESGWWSSNYTTNGSSLSHCAWPYILCNYGGSVVRIYKHDVYLGDKFRKFNFSSFPNLERLSLCNTGLQGSIPPEIGTLSKLTILSLSMNNLTGNLPLSLANLTQLKSFHISSNLISGSIPKELGNLKNLRYLFLSNNTLTGPIPSTLSLLTGLSHLDLSSNEISGPLPSCLWHLTNLTNLSLHSNQINGSITTEIGNMKNLEELYLSYNDIAGQIPITIGHLTNLRILSLAWNQISGSIPAEIANCSSLYNLTLSHNYLTGTISFDMSNPYLIVLDLSYNNLSGLIPRTINHLTALETLSLNWNQISGSIPMEITYCRSLKHLSLSHNYLTGNIPPPIGYLYVLNAIDLSHNNISGDIPFELGDLPSLELLDFSYNNLAGNIPIFSISIKEINLSYNSLQGQIPNGYLNCTPYTFIGNKDLCGNIQGFRPCFSNNNKSFVHQIKIVAPLSFFFVFLLGCIFLSRCGDKKTKSDSSEPKNGDLFSIWNYDGKIAYEDIIKATRDFDISYCIGTGGYGSVYKVQLPSDKVVAIKKLHRLEAENPTFDKSFKNEVKMLAEIRHRNIVKLLGYCLHNRCMFLIYEYMERGSLFSVLSNDVEAVEFDWTKRMNVVKSTAHALCYMHHECVPAIVHRDITSNNILLNSELEGSVSDFGMAKFLDPNSSNQTLVAGTYGYLAPELAYTMAVTEKCDVYSFGVVALEILMGRHPGELMTSLSTSQSVMLNEILDQRLPPPNRLVAKDVFLVAAISFACLRNKPKSRPTMKWVSQEFLSHKKPVTNPLHSISLWQLRNQENYTIGESETQ</sequence>
<dbReference type="InterPro" id="IPR017441">
    <property type="entry name" value="Protein_kinase_ATP_BS"/>
</dbReference>
<evidence type="ECO:0000256" key="5">
    <source>
        <dbReference type="ARBA" id="ARBA00022512"/>
    </source>
</evidence>
<dbReference type="InterPro" id="IPR055414">
    <property type="entry name" value="LRR_R13L4/SHOC2-like"/>
</dbReference>
<accession>A0AAN7JAB0</accession>
<dbReference type="InterPro" id="IPR051716">
    <property type="entry name" value="Plant_RL_S/T_kinase"/>
</dbReference>
<dbReference type="GO" id="GO:0005886">
    <property type="term" value="C:plasma membrane"/>
    <property type="evidence" value="ECO:0007669"/>
    <property type="project" value="UniProtKB-SubCell"/>
</dbReference>
<evidence type="ECO:0000313" key="25">
    <source>
        <dbReference type="EMBL" id="KAK4604046.1"/>
    </source>
</evidence>
<keyword evidence="26" id="KW-1185">Reference proteome</keyword>
<evidence type="ECO:0000256" key="6">
    <source>
        <dbReference type="ARBA" id="ARBA00022527"/>
    </source>
</evidence>
<dbReference type="PANTHER" id="PTHR48053:SF126">
    <property type="entry name" value="MDIS1-INTERACTING RECEPTOR LIKE KINASE 2-LIKE ISOFORM X1"/>
    <property type="match status" value="1"/>
</dbReference>
<keyword evidence="14" id="KW-0418">Kinase</keyword>
<dbReference type="GO" id="GO:0004674">
    <property type="term" value="F:protein serine/threonine kinase activity"/>
    <property type="evidence" value="ECO:0007669"/>
    <property type="project" value="UniProtKB-KW"/>
</dbReference>
<comment type="catalytic activity">
    <reaction evidence="22">
        <text>L-seryl-[protein] + ATP = O-phospho-L-seryl-[protein] + ADP + H(+)</text>
        <dbReference type="Rhea" id="RHEA:17989"/>
        <dbReference type="Rhea" id="RHEA-COMP:9863"/>
        <dbReference type="Rhea" id="RHEA-COMP:11604"/>
        <dbReference type="ChEBI" id="CHEBI:15378"/>
        <dbReference type="ChEBI" id="CHEBI:29999"/>
        <dbReference type="ChEBI" id="CHEBI:30616"/>
        <dbReference type="ChEBI" id="CHEBI:83421"/>
        <dbReference type="ChEBI" id="CHEBI:456216"/>
        <dbReference type="EC" id="2.7.11.1"/>
    </reaction>
</comment>
<evidence type="ECO:0000256" key="3">
    <source>
        <dbReference type="ARBA" id="ARBA00004479"/>
    </source>
</evidence>
<evidence type="ECO:0000256" key="4">
    <source>
        <dbReference type="ARBA" id="ARBA00012513"/>
    </source>
</evidence>
<protein>
    <recommendedName>
        <fullName evidence="4">non-specific serine/threonine protein kinase</fullName>
        <ecNumber evidence="4">2.7.11.1</ecNumber>
    </recommendedName>
</protein>
<dbReference type="PANTHER" id="PTHR48053">
    <property type="entry name" value="LEUCINE RICH REPEAT FAMILY PROTEIN, EXPRESSED"/>
    <property type="match status" value="1"/>
</dbReference>
<dbReference type="GO" id="GO:0099402">
    <property type="term" value="P:plant organ development"/>
    <property type="evidence" value="ECO:0007669"/>
    <property type="project" value="UniProtKB-ARBA"/>
</dbReference>
<dbReference type="InterPro" id="IPR003591">
    <property type="entry name" value="Leu-rich_rpt_typical-subtyp"/>
</dbReference>
<evidence type="ECO:0000256" key="9">
    <source>
        <dbReference type="ARBA" id="ARBA00022679"/>
    </source>
</evidence>
<dbReference type="GO" id="GO:0009653">
    <property type="term" value="P:anatomical structure morphogenesis"/>
    <property type="evidence" value="ECO:0007669"/>
    <property type="project" value="UniProtKB-ARBA"/>
</dbReference>
<dbReference type="Gene3D" id="3.30.200.20">
    <property type="entry name" value="Phosphorylase Kinase, domain 1"/>
    <property type="match status" value="1"/>
</dbReference>
<dbReference type="Pfam" id="PF00069">
    <property type="entry name" value="Pkinase"/>
    <property type="match status" value="1"/>
</dbReference>
<comment type="catalytic activity">
    <reaction evidence="21">
        <text>L-threonyl-[protein] + ATP = O-phospho-L-threonyl-[protein] + ADP + H(+)</text>
        <dbReference type="Rhea" id="RHEA:46608"/>
        <dbReference type="Rhea" id="RHEA-COMP:11060"/>
        <dbReference type="Rhea" id="RHEA-COMP:11605"/>
        <dbReference type="ChEBI" id="CHEBI:15378"/>
        <dbReference type="ChEBI" id="CHEBI:30013"/>
        <dbReference type="ChEBI" id="CHEBI:30616"/>
        <dbReference type="ChEBI" id="CHEBI:61977"/>
        <dbReference type="ChEBI" id="CHEBI:456216"/>
        <dbReference type="EC" id="2.7.11.1"/>
    </reaction>
</comment>
<feature type="domain" description="Protein kinase" evidence="24">
    <location>
        <begin position="522"/>
        <end position="787"/>
    </location>
</feature>
<keyword evidence="17" id="KW-0472">Membrane</keyword>
<keyword evidence="8" id="KW-0433">Leucine-rich repeat</keyword>
<comment type="subcellular location">
    <subcellularLocation>
        <location evidence="2">Cell membrane</location>
    </subcellularLocation>
    <subcellularLocation>
        <location evidence="3">Membrane</location>
        <topology evidence="3">Single-pass type I membrane protein</topology>
    </subcellularLocation>
    <subcellularLocation>
        <location evidence="1">Secreted</location>
        <location evidence="1">Cell wall</location>
    </subcellularLocation>
</comment>
<dbReference type="PROSITE" id="PS00107">
    <property type="entry name" value="PROTEIN_KINASE_ATP"/>
    <property type="match status" value="1"/>
</dbReference>
<dbReference type="InterPro" id="IPR008266">
    <property type="entry name" value="Tyr_kinase_AS"/>
</dbReference>
<keyword evidence="18" id="KW-0675">Receptor</keyword>
<dbReference type="FunFam" id="3.80.10.10:FF:000400">
    <property type="entry name" value="Nuclear pore complex protein NUP107"/>
    <property type="match status" value="1"/>
</dbReference>
<keyword evidence="15 23" id="KW-0067">ATP-binding</keyword>
<keyword evidence="16" id="KW-1133">Transmembrane helix</keyword>
<evidence type="ECO:0000256" key="22">
    <source>
        <dbReference type="ARBA" id="ARBA00048679"/>
    </source>
</evidence>
<keyword evidence="7" id="KW-0597">Phosphoprotein</keyword>
<keyword evidence="13 23" id="KW-0547">Nucleotide-binding</keyword>
<evidence type="ECO:0000256" key="7">
    <source>
        <dbReference type="ARBA" id="ARBA00022553"/>
    </source>
</evidence>
<dbReference type="FunFam" id="3.80.10.10:FF:000095">
    <property type="entry name" value="LRR receptor-like serine/threonine-protein kinase GSO1"/>
    <property type="match status" value="1"/>
</dbReference>
<gene>
    <name evidence="25" type="ORF">RGQ29_012522</name>
</gene>
<dbReference type="FunFam" id="3.80.10.10:FF:000221">
    <property type="entry name" value="Leucine-rich repeat receptor-like protein kinase PXL1"/>
    <property type="match status" value="1"/>
</dbReference>
<evidence type="ECO:0000256" key="2">
    <source>
        <dbReference type="ARBA" id="ARBA00004236"/>
    </source>
</evidence>
<dbReference type="InterPro" id="IPR032675">
    <property type="entry name" value="LRR_dom_sf"/>
</dbReference>
<evidence type="ECO:0000256" key="18">
    <source>
        <dbReference type="ARBA" id="ARBA00023170"/>
    </source>
</evidence>
<keyword evidence="5" id="KW-0964">Secreted</keyword>
<dbReference type="Gene3D" id="3.80.10.10">
    <property type="entry name" value="Ribonuclease Inhibitor"/>
    <property type="match status" value="2"/>
</dbReference>